<keyword evidence="2" id="KW-1185">Reference proteome</keyword>
<dbReference type="Proteomes" id="UP001162992">
    <property type="component" value="Chromosome 8"/>
</dbReference>
<protein>
    <submittedName>
        <fullName evidence="1">Uncharacterized protein</fullName>
    </submittedName>
</protein>
<evidence type="ECO:0000313" key="2">
    <source>
        <dbReference type="Proteomes" id="UP001162992"/>
    </source>
</evidence>
<accession>A0ACC2CXN9</accession>
<comment type="caution">
    <text evidence="1">The sequence shown here is derived from an EMBL/GenBank/DDBJ whole genome shotgun (WGS) entry which is preliminary data.</text>
</comment>
<organism evidence="1 2">
    <name type="scientific">Diphasiastrum complanatum</name>
    <name type="common">Issler's clubmoss</name>
    <name type="synonym">Lycopodium complanatum</name>
    <dbReference type="NCBI Taxonomy" id="34168"/>
    <lineage>
        <taxon>Eukaryota</taxon>
        <taxon>Viridiplantae</taxon>
        <taxon>Streptophyta</taxon>
        <taxon>Embryophyta</taxon>
        <taxon>Tracheophyta</taxon>
        <taxon>Lycopodiopsida</taxon>
        <taxon>Lycopodiales</taxon>
        <taxon>Lycopodiaceae</taxon>
        <taxon>Lycopodioideae</taxon>
        <taxon>Diphasiastrum</taxon>
    </lineage>
</organism>
<proteinExistence type="predicted"/>
<dbReference type="EMBL" id="CM055099">
    <property type="protein sequence ID" value="KAJ7546437.1"/>
    <property type="molecule type" value="Genomic_DNA"/>
</dbReference>
<evidence type="ECO:0000313" key="1">
    <source>
        <dbReference type="EMBL" id="KAJ7546437.1"/>
    </source>
</evidence>
<reference evidence="2" key="1">
    <citation type="journal article" date="2024" name="Proc. Natl. Acad. Sci. U.S.A.">
        <title>Extraordinary preservation of gene collinearity over three hundred million years revealed in homosporous lycophytes.</title>
        <authorList>
            <person name="Li C."/>
            <person name="Wickell D."/>
            <person name="Kuo L.Y."/>
            <person name="Chen X."/>
            <person name="Nie B."/>
            <person name="Liao X."/>
            <person name="Peng D."/>
            <person name="Ji J."/>
            <person name="Jenkins J."/>
            <person name="Williams M."/>
            <person name="Shu S."/>
            <person name="Plott C."/>
            <person name="Barry K."/>
            <person name="Rajasekar S."/>
            <person name="Grimwood J."/>
            <person name="Han X."/>
            <person name="Sun S."/>
            <person name="Hou Z."/>
            <person name="He W."/>
            <person name="Dai G."/>
            <person name="Sun C."/>
            <person name="Schmutz J."/>
            <person name="Leebens-Mack J.H."/>
            <person name="Li F.W."/>
            <person name="Wang L."/>
        </authorList>
    </citation>
    <scope>NUCLEOTIDE SEQUENCE [LARGE SCALE GENOMIC DNA]</scope>
    <source>
        <strain evidence="2">cv. PW_Plant_1</strain>
    </source>
</reference>
<gene>
    <name evidence="1" type="ORF">O6H91_08G040300</name>
</gene>
<sequence>MQQAVRLLLLRPLPLTFRVCPPCCDRGTTSRLFFPDSERKNLLKSSYHNVFLSNGTWRRSMQSSSAAHLSGKKSGAGIFFGLTFGSLGGLLLNKGHVWPKAVASLECDKQEKIFVAFPKENEIEPKSDSSPFLWWVRRLWVPSLLVMTVVMGWEYPLSLIVNLVFLLLSTKPTPSSFYLWAEQRRMQQSCQKQGLDRIKAQLNPASLMHVEIHDYLLLCVATATSFSQKLTVVGILGEWWIIYTSSSSFTGFGLSSLHEYLSK</sequence>
<name>A0ACC2CXN9_DIPCM</name>